<dbReference type="EMBL" id="DSZY01000010">
    <property type="protein sequence ID" value="HGU39955.1"/>
    <property type="molecule type" value="Genomic_DNA"/>
</dbReference>
<dbReference type="InterPro" id="IPR009199">
    <property type="entry name" value="PhoPQ-act_pathogen-rel_PqaA"/>
</dbReference>
<accession>A0A7C4RVG2</accession>
<evidence type="ECO:0000313" key="2">
    <source>
        <dbReference type="EMBL" id="HGU39955.1"/>
    </source>
</evidence>
<comment type="caution">
    <text evidence="2">The sequence shown here is derived from an EMBL/GenBank/DDBJ whole genome shotgun (WGS) entry which is preliminary data.</text>
</comment>
<protein>
    <submittedName>
        <fullName evidence="2">PhoPQ-activated pathogenicity-like protein PqaA type</fullName>
    </submittedName>
</protein>
<gene>
    <name evidence="2" type="ORF">ENT77_01980</name>
</gene>
<dbReference type="PANTHER" id="PTHR31497:SF0">
    <property type="entry name" value="AUTOCRINE PROLIFERATION REPRESSOR PROTEIN A"/>
    <property type="match status" value="1"/>
</dbReference>
<reference evidence="2" key="1">
    <citation type="journal article" date="2020" name="mSystems">
        <title>Genome- and Community-Level Interaction Insights into Carbon Utilization and Element Cycling Functions of Hydrothermarchaeota in Hydrothermal Sediment.</title>
        <authorList>
            <person name="Zhou Z."/>
            <person name="Liu Y."/>
            <person name="Xu W."/>
            <person name="Pan J."/>
            <person name="Luo Z.H."/>
            <person name="Li M."/>
        </authorList>
    </citation>
    <scope>NUCLEOTIDE SEQUENCE [LARGE SCALE GENOMIC DNA]</scope>
    <source>
        <strain evidence="2">SpSt-609</strain>
    </source>
</reference>
<name>A0A7C4RVG2_9BACT</name>
<keyword evidence="1" id="KW-1133">Transmembrane helix</keyword>
<dbReference type="InterPro" id="IPR029058">
    <property type="entry name" value="AB_hydrolase_fold"/>
</dbReference>
<proteinExistence type="predicted"/>
<dbReference type="PANTHER" id="PTHR31497">
    <property type="entry name" value="AUTOCRINE PROLIFERATION REPRESSOR PROTEIN A"/>
    <property type="match status" value="1"/>
</dbReference>
<organism evidence="2">
    <name type="scientific">Fervidobacterium thailandense</name>
    <dbReference type="NCBI Taxonomy" id="1008305"/>
    <lineage>
        <taxon>Bacteria</taxon>
        <taxon>Thermotogati</taxon>
        <taxon>Thermotogota</taxon>
        <taxon>Thermotogae</taxon>
        <taxon>Thermotogales</taxon>
        <taxon>Fervidobacteriaceae</taxon>
        <taxon>Fervidobacterium</taxon>
    </lineage>
</organism>
<dbReference type="SUPFAM" id="SSF53474">
    <property type="entry name" value="alpha/beta-Hydrolases"/>
    <property type="match status" value="1"/>
</dbReference>
<sequence>MVVEKTLKFRILIVVFLIFTSFFCTLVFGGLDLVEYVSSSGAPSYKVISSLSSIVGGRSFLLEVISQKWRNMNWLHKVLVCIPRNLSFKSHAILVINGSVPRDLTQSVNQFATIAESFGAPVISLWDVPNQPIYGLREDALIAYTFYQYYQSGEPDWPLLFPMVKSVISAMDCVQEFFLTHGLKLEKFLVTGASKRGWTAYLVGAVDPRVMAIVPIVYDNLNMPKQMRKQLEMYGNFSEQIRYYSKYSFTEMVATSKEVPELVKAVDPYFYDIPVPKLLILGSNDPYWVVNSSEIYFSDLSDPKYVRVFPNEGHDIRNAVEVANAIRTFFWLCIRGSFPKVDWHFDGQDFIVSTDSQVCFARFWYAYSESLDFRKSTWKSLEIEMEYFVQAETGDFLIYAKPSNFLNKDKNLAFFVEIGLVRDSMTFVVTTTPKVLKIK</sequence>
<dbReference type="AlphaFoldDB" id="A0A7C4RVG2"/>
<evidence type="ECO:0000256" key="1">
    <source>
        <dbReference type="SAM" id="Phobius"/>
    </source>
</evidence>
<dbReference type="Pfam" id="PF10142">
    <property type="entry name" value="PhoPQ_related"/>
    <property type="match status" value="1"/>
</dbReference>
<keyword evidence="1" id="KW-0472">Membrane</keyword>
<dbReference type="Gene3D" id="3.40.50.1820">
    <property type="entry name" value="alpha/beta hydrolase"/>
    <property type="match status" value="1"/>
</dbReference>
<keyword evidence="1" id="KW-0812">Transmembrane</keyword>
<feature type="transmembrane region" description="Helical" evidence="1">
    <location>
        <begin position="12"/>
        <end position="31"/>
    </location>
</feature>